<dbReference type="EMBL" id="ABOX02000010">
    <property type="protein sequence ID" value="EEF61401.1"/>
    <property type="molecule type" value="Genomic_DNA"/>
</dbReference>
<evidence type="ECO:0000256" key="3">
    <source>
        <dbReference type="ARBA" id="ARBA00022478"/>
    </source>
</evidence>
<dbReference type="InterPro" id="IPR045867">
    <property type="entry name" value="DNA-dir_RpoC_beta_prime"/>
</dbReference>
<dbReference type="EC" id="2.7.7.6" evidence="11"/>
<comment type="cofactor">
    <cofactor evidence="11">
        <name>Mg(2+)</name>
        <dbReference type="ChEBI" id="CHEBI:18420"/>
    </cofactor>
    <text evidence="11">Binds 1 Mg(2+) ion per subunit.</text>
</comment>
<feature type="binding site" evidence="11">
    <location>
        <position position="891"/>
    </location>
    <ligand>
        <name>Zn(2+)</name>
        <dbReference type="ChEBI" id="CHEBI:29105"/>
        <label>2</label>
    </ligand>
</feature>
<dbReference type="Gene3D" id="4.10.860.120">
    <property type="entry name" value="RNA polymerase II, clamp domain"/>
    <property type="match status" value="1"/>
</dbReference>
<dbReference type="InterPro" id="IPR007066">
    <property type="entry name" value="RNA_pol_Rpb1_3"/>
</dbReference>
<dbReference type="GO" id="GO:0000287">
    <property type="term" value="F:magnesium ion binding"/>
    <property type="evidence" value="ECO:0007669"/>
    <property type="project" value="UniProtKB-UniRule"/>
</dbReference>
<accession>B9XFN7</accession>
<dbReference type="CDD" id="cd02655">
    <property type="entry name" value="RNAP_beta'_C"/>
    <property type="match status" value="1"/>
</dbReference>
<organism evidence="15 16">
    <name type="scientific">Pedosphaera parvula (strain Ellin514)</name>
    <dbReference type="NCBI Taxonomy" id="320771"/>
    <lineage>
        <taxon>Bacteria</taxon>
        <taxon>Pseudomonadati</taxon>
        <taxon>Verrucomicrobiota</taxon>
        <taxon>Pedosphaerae</taxon>
        <taxon>Pedosphaerales</taxon>
        <taxon>Pedosphaeraceae</taxon>
        <taxon>Pedosphaera</taxon>
    </lineage>
</organism>
<dbReference type="InterPro" id="IPR007083">
    <property type="entry name" value="RNA_pol_Rpb1_4"/>
</dbReference>
<dbReference type="GO" id="GO:0006351">
    <property type="term" value="P:DNA-templated transcription"/>
    <property type="evidence" value="ECO:0007669"/>
    <property type="project" value="UniProtKB-UniRule"/>
</dbReference>
<feature type="binding site" evidence="11">
    <location>
        <position position="91"/>
    </location>
    <ligand>
        <name>Zn(2+)</name>
        <dbReference type="ChEBI" id="CHEBI:29105"/>
        <label>1</label>
    </ligand>
</feature>
<dbReference type="PANTHER" id="PTHR19376">
    <property type="entry name" value="DNA-DIRECTED RNA POLYMERASE"/>
    <property type="match status" value="1"/>
</dbReference>
<evidence type="ECO:0000256" key="5">
    <source>
        <dbReference type="ARBA" id="ARBA00022695"/>
    </source>
</evidence>
<feature type="binding site" evidence="11">
    <location>
        <position position="894"/>
    </location>
    <ligand>
        <name>Zn(2+)</name>
        <dbReference type="ChEBI" id="CHEBI:29105"/>
        <label>2</label>
    </ligand>
</feature>
<comment type="catalytic activity">
    <reaction evidence="10 11 12">
        <text>RNA(n) + a ribonucleoside 5'-triphosphate = RNA(n+1) + diphosphate</text>
        <dbReference type="Rhea" id="RHEA:21248"/>
        <dbReference type="Rhea" id="RHEA-COMP:14527"/>
        <dbReference type="Rhea" id="RHEA-COMP:17342"/>
        <dbReference type="ChEBI" id="CHEBI:33019"/>
        <dbReference type="ChEBI" id="CHEBI:61557"/>
        <dbReference type="ChEBI" id="CHEBI:140395"/>
        <dbReference type="EC" id="2.7.7.6"/>
    </reaction>
</comment>
<dbReference type="InterPro" id="IPR006592">
    <property type="entry name" value="RNA_pol_N"/>
</dbReference>
<evidence type="ECO:0000313" key="16">
    <source>
        <dbReference type="Proteomes" id="UP000003688"/>
    </source>
</evidence>
<evidence type="ECO:0000256" key="13">
    <source>
        <dbReference type="SAM" id="MobiDB-lite"/>
    </source>
</evidence>
<feature type="binding site" evidence="11">
    <location>
        <position position="88"/>
    </location>
    <ligand>
        <name>Zn(2+)</name>
        <dbReference type="ChEBI" id="CHEBI:29105"/>
        <label>1</label>
    </ligand>
</feature>
<dbReference type="Gene3D" id="1.10.274.100">
    <property type="entry name" value="RNA polymerase Rpb1, domain 3"/>
    <property type="match status" value="1"/>
</dbReference>
<evidence type="ECO:0000256" key="4">
    <source>
        <dbReference type="ARBA" id="ARBA00022679"/>
    </source>
</evidence>
<name>B9XFN7_PEDPL</name>
<feature type="binding site" evidence="11">
    <location>
        <position position="464"/>
    </location>
    <ligand>
        <name>Mg(2+)</name>
        <dbReference type="ChEBI" id="CHEBI:18420"/>
    </ligand>
</feature>
<dbReference type="PANTHER" id="PTHR19376:SF54">
    <property type="entry name" value="DNA-DIRECTED RNA POLYMERASE SUBUNIT BETA"/>
    <property type="match status" value="1"/>
</dbReference>
<feature type="domain" description="RNA polymerase N-terminal" evidence="14">
    <location>
        <begin position="239"/>
        <end position="518"/>
    </location>
</feature>
<dbReference type="Gene3D" id="1.10.132.30">
    <property type="match status" value="1"/>
</dbReference>
<dbReference type="Gene3D" id="1.10.1790.20">
    <property type="match status" value="1"/>
</dbReference>
<evidence type="ECO:0000256" key="1">
    <source>
        <dbReference type="ARBA" id="ARBA00007616"/>
    </source>
</evidence>
<dbReference type="FunFam" id="1.10.132.30:FF:000003">
    <property type="entry name" value="DNA-directed RNA polymerase subunit beta"/>
    <property type="match status" value="1"/>
</dbReference>
<feature type="binding site" evidence="11">
    <location>
        <position position="809"/>
    </location>
    <ligand>
        <name>Zn(2+)</name>
        <dbReference type="ChEBI" id="CHEBI:29105"/>
        <label>2</label>
    </ligand>
</feature>
<dbReference type="Pfam" id="PF04997">
    <property type="entry name" value="RNA_pol_Rpb1_1"/>
    <property type="match status" value="1"/>
</dbReference>
<dbReference type="InterPro" id="IPR038120">
    <property type="entry name" value="Rpb1_funnel_sf"/>
</dbReference>
<comment type="similarity">
    <text evidence="11 12">Belongs to the RNA polymerase beta' chain family.</text>
</comment>
<comment type="similarity">
    <text evidence="2">In the C-terminal section; belongs to the RNA polymerase beta' chain family.</text>
</comment>
<evidence type="ECO:0000256" key="7">
    <source>
        <dbReference type="ARBA" id="ARBA00022833"/>
    </source>
</evidence>
<comment type="similarity">
    <text evidence="1">In the N-terminal section; belongs to the RNA polymerase beta chain family.</text>
</comment>
<gene>
    <name evidence="11" type="primary">rpoC</name>
    <name evidence="15" type="ORF">Cflav_PD4422</name>
</gene>
<dbReference type="InterPro" id="IPR042102">
    <property type="entry name" value="RNA_pol_Rpb1_3_sf"/>
</dbReference>
<evidence type="ECO:0000256" key="11">
    <source>
        <dbReference type="HAMAP-Rule" id="MF_01322"/>
    </source>
</evidence>
<protein>
    <recommendedName>
        <fullName evidence="11">DNA-directed RNA polymerase subunit beta'</fullName>
        <shortName evidence="11">RNAP subunit beta'</shortName>
        <ecNumber evidence="11">2.7.7.6</ecNumber>
    </recommendedName>
    <alternativeName>
        <fullName evidence="11">RNA polymerase subunit beta'</fullName>
    </alternativeName>
    <alternativeName>
        <fullName evidence="11">Transcriptase subunit beta'</fullName>
    </alternativeName>
</protein>
<keyword evidence="4 11" id="KW-0808">Transferase</keyword>
<dbReference type="Pfam" id="PF05000">
    <property type="entry name" value="RNA_pol_Rpb1_4"/>
    <property type="match status" value="1"/>
</dbReference>
<dbReference type="SMART" id="SM00663">
    <property type="entry name" value="RPOLA_N"/>
    <property type="match status" value="1"/>
</dbReference>
<dbReference type="NCBIfam" id="TIGR02386">
    <property type="entry name" value="rpoC_TIGR"/>
    <property type="match status" value="1"/>
</dbReference>
<evidence type="ECO:0000256" key="2">
    <source>
        <dbReference type="ARBA" id="ARBA00009839"/>
    </source>
</evidence>
<evidence type="ECO:0000259" key="14">
    <source>
        <dbReference type="SMART" id="SM00663"/>
    </source>
</evidence>
<dbReference type="InterPro" id="IPR044893">
    <property type="entry name" value="RNA_pol_Rpb1_clamp_domain"/>
</dbReference>
<evidence type="ECO:0000256" key="10">
    <source>
        <dbReference type="ARBA" id="ARBA00048552"/>
    </source>
</evidence>
<keyword evidence="9 11" id="KW-0804">Transcription</keyword>
<dbReference type="InterPro" id="IPR007080">
    <property type="entry name" value="RNA_pol_Rpb1_1"/>
</dbReference>
<dbReference type="HAMAP" id="MF_01322">
    <property type="entry name" value="RNApol_bact_RpoC"/>
    <property type="match status" value="1"/>
</dbReference>
<keyword evidence="7 11" id="KW-0862">Zinc</keyword>
<comment type="function">
    <text evidence="11 12">DNA-dependent RNA polymerase catalyzes the transcription of DNA into RNA using the four ribonucleoside triphosphates as substrates.</text>
</comment>
<feature type="region of interest" description="Disordered" evidence="13">
    <location>
        <begin position="1302"/>
        <end position="1329"/>
    </location>
</feature>
<comment type="subunit">
    <text evidence="11">The RNAP catalytic core consists of 2 alpha, 1 beta, 1 beta' and 1 omega subunit. When a sigma factor is associated with the core the holoenzyme is formed, which can initiate transcription.</text>
</comment>
<feature type="binding site" evidence="11">
    <location>
        <position position="75"/>
    </location>
    <ligand>
        <name>Zn(2+)</name>
        <dbReference type="ChEBI" id="CHEBI:29105"/>
        <label>1</label>
    </ligand>
</feature>
<dbReference type="InterPro" id="IPR000722">
    <property type="entry name" value="RNA_pol_asu"/>
</dbReference>
<proteinExistence type="inferred from homology"/>
<keyword evidence="8 11" id="KW-0460">Magnesium</keyword>
<comment type="cofactor">
    <cofactor evidence="11">
        <name>Zn(2+)</name>
        <dbReference type="ChEBI" id="CHEBI:29105"/>
    </cofactor>
    <text evidence="11">Binds 2 Zn(2+) ions per subunit.</text>
</comment>
<feature type="binding site" evidence="11">
    <location>
        <position position="466"/>
    </location>
    <ligand>
        <name>Mg(2+)</name>
        <dbReference type="ChEBI" id="CHEBI:18420"/>
    </ligand>
</feature>
<dbReference type="SUPFAM" id="SSF64484">
    <property type="entry name" value="beta and beta-prime subunits of DNA dependent RNA-polymerase"/>
    <property type="match status" value="1"/>
</dbReference>
<evidence type="ECO:0000313" key="15">
    <source>
        <dbReference type="EMBL" id="EEF61401.1"/>
    </source>
</evidence>
<dbReference type="Proteomes" id="UP000003688">
    <property type="component" value="Unassembled WGS sequence"/>
</dbReference>
<dbReference type="STRING" id="320771.Cflav_PD4422"/>
<sequence length="1329" mass="148714">MISTKESARELLGLDKVNQVEYVAIQVASPEAIRSWSKGEVKNPETINYRTFKPEKGGLFCERIFGPVKDWECSCGKYKRIKHRGVVCDRCGVEVTLARVRRERMGHIELAVPVSHIWFFKCMPARIGLVLDMTARNLERVIYYEDYMVIDPGSTPLKQNQLLSEHEYREARETYGADAFIAKMGAEAVREAMMRVDLGKQVDQLQIGMTETKSKQIRKKIAKRIKLLQGFQGSKSRPEWMILTVLPVIPPDLRPLVPLEGGRFATSDLNDLYRRVINRNNRLKNLLQLKTPEVIIRNEKRMLQEAVDALFDNGRHGRAVTGAGNRSLKSLSDMLKGKSGRFRQNLLGKRVDYSGRSVIVIGPELKLHQCGLPKKMALVLFEPFIIRRLKELGYVHTVRSAKKMIERQTTEVWDILEEVTKGHSVLLNRAPTLHRLSVQAFEPILIEGEAIRIHPLVCTAYNADFDGDQMAVHVPLSVEAQMEARMLMMAPNNIFSPSSGKPIITPTQDITLGCYYVTAEPRANAHSTGTIKLFGSKREVLFAYADGAVTTHERIRMANPDLGTKTEYGDAERKVIETTVGRVIFSEIWPDEMGFPNKVVRKSELGDLIWKCYKICGHEKTVATLDRLKELGFREATRAGVSIGIDDMIIPKEKNQEIVTAQKQIAEVEKQYRKGVITPGERYNKIIDIWTHCTDQIANVMLRTLDHNQGKQEYNPVSLMVDSGARGNRQQVRQLAGVRGLMAKPSGDIIEKPILSNFREGLTVLEYFISTHGARKGLADTALKTADSGYMTRKLVDVAQDVIIREHDCGTTNGIWVQAIYEGEDEVVKLSERLIGRYSCDDIHNPSNPKEMFVKANEEIDEIKAKKIDSTGVEKIKIRSVLTCESKHGVCMLCYGRNLATGNLVKLGEATGIIAAQSIGEPGTQLTMRTFHIGGTASQVFKQPQIKSKHDGILRYNELRLVQLEDGNNIVLNKNGSVAIIGDDGRELETHNLVIGSVISVPNNGKVKKGEAFVQWDPYNVPILSEKAGRVKFHDIIEGVTMKQEVDETTGQEAMVIIEHKEDLHPQIVITDEKGEALANYPIPSGAHIVVNAGDKIVAGTLMAKTPRKTSKTKDITGGLPRVAELFEARRPKDASEISKIDGIVDFGPSVRGKRCIVIKNQATALEEEHLIPIGKHVIVFKGDYVRKGQQLTEGPVDPHEILDICGPQELQEHLVNEVQEVYRLQGVTINDKHIEIIVRQMLRKVRITEPADTTFLWGEQVDKIAFEEENARVEKMGGKPAEAQPVLLGITKASLETESFLSAASFPGHDPRVDGSRHTGEGRQPDWL</sequence>
<keyword evidence="6 11" id="KW-0479">Metal-binding</keyword>
<feature type="binding site" evidence="11">
    <location>
        <position position="468"/>
    </location>
    <ligand>
        <name>Mg(2+)</name>
        <dbReference type="ChEBI" id="CHEBI:18420"/>
    </ligand>
</feature>
<dbReference type="Gene3D" id="2.40.40.20">
    <property type="match status" value="1"/>
</dbReference>
<feature type="binding site" evidence="11">
    <location>
        <position position="73"/>
    </location>
    <ligand>
        <name>Zn(2+)</name>
        <dbReference type="ChEBI" id="CHEBI:29105"/>
        <label>1</label>
    </ligand>
</feature>
<dbReference type="Pfam" id="PF00623">
    <property type="entry name" value="RNA_pol_Rpb1_2"/>
    <property type="match status" value="1"/>
</dbReference>
<feature type="compositionally biased region" description="Basic and acidic residues" evidence="13">
    <location>
        <begin position="1310"/>
        <end position="1329"/>
    </location>
</feature>
<evidence type="ECO:0000256" key="9">
    <source>
        <dbReference type="ARBA" id="ARBA00023163"/>
    </source>
</evidence>
<dbReference type="GO" id="GO:0003677">
    <property type="term" value="F:DNA binding"/>
    <property type="evidence" value="ECO:0007669"/>
    <property type="project" value="UniProtKB-UniRule"/>
</dbReference>
<evidence type="ECO:0000256" key="12">
    <source>
        <dbReference type="RuleBase" id="RU004279"/>
    </source>
</evidence>
<dbReference type="InterPro" id="IPR012754">
    <property type="entry name" value="DNA-dir_RpoC_beta_prime_bact"/>
</dbReference>
<reference evidence="15 16" key="1">
    <citation type="journal article" date="2011" name="J. Bacteriol.">
        <title>Genome sequence of 'Pedosphaera parvula' Ellin514, an aerobic Verrucomicrobial isolate from pasture soil.</title>
        <authorList>
            <person name="Kant R."/>
            <person name="van Passel M.W."/>
            <person name="Sangwan P."/>
            <person name="Palva A."/>
            <person name="Lucas S."/>
            <person name="Copeland A."/>
            <person name="Lapidus A."/>
            <person name="Glavina Del Rio T."/>
            <person name="Dalin E."/>
            <person name="Tice H."/>
            <person name="Bruce D."/>
            <person name="Goodwin L."/>
            <person name="Pitluck S."/>
            <person name="Chertkov O."/>
            <person name="Larimer F.W."/>
            <person name="Land M.L."/>
            <person name="Hauser L."/>
            <person name="Brettin T.S."/>
            <person name="Detter J.C."/>
            <person name="Han S."/>
            <person name="de Vos W.M."/>
            <person name="Janssen P.H."/>
            <person name="Smidt H."/>
        </authorList>
    </citation>
    <scope>NUCLEOTIDE SEQUENCE [LARGE SCALE GENOMIC DNA]</scope>
    <source>
        <strain evidence="15 16">Ellin514</strain>
    </source>
</reference>
<comment type="caution">
    <text evidence="15">The sequence shown here is derived from an EMBL/GenBank/DDBJ whole genome shotgun (WGS) entry which is preliminary data.</text>
</comment>
<dbReference type="Gene3D" id="2.40.50.100">
    <property type="match status" value="3"/>
</dbReference>
<dbReference type="Gene3D" id="1.10.40.90">
    <property type="match status" value="1"/>
</dbReference>
<keyword evidence="3 11" id="KW-0240">DNA-directed RNA polymerase</keyword>
<dbReference type="CDD" id="cd01609">
    <property type="entry name" value="RNAP_beta'_N"/>
    <property type="match status" value="1"/>
</dbReference>
<keyword evidence="5 11" id="KW-0548">Nucleotidyltransferase</keyword>
<keyword evidence="16" id="KW-1185">Reference proteome</keyword>
<dbReference type="GO" id="GO:0008270">
    <property type="term" value="F:zinc ion binding"/>
    <property type="evidence" value="ECO:0007669"/>
    <property type="project" value="UniProtKB-UniRule"/>
</dbReference>
<dbReference type="GO" id="GO:0003899">
    <property type="term" value="F:DNA-directed RNA polymerase activity"/>
    <property type="evidence" value="ECO:0007669"/>
    <property type="project" value="UniProtKB-UniRule"/>
</dbReference>
<dbReference type="Pfam" id="PF04983">
    <property type="entry name" value="RNA_pol_Rpb1_3"/>
    <property type="match status" value="1"/>
</dbReference>
<dbReference type="GO" id="GO:0000428">
    <property type="term" value="C:DNA-directed RNA polymerase complex"/>
    <property type="evidence" value="ECO:0007669"/>
    <property type="project" value="UniProtKB-KW"/>
</dbReference>
<feature type="binding site" evidence="11">
    <location>
        <position position="884"/>
    </location>
    <ligand>
        <name>Zn(2+)</name>
        <dbReference type="ChEBI" id="CHEBI:29105"/>
        <label>2</label>
    </ligand>
</feature>
<evidence type="ECO:0000256" key="8">
    <source>
        <dbReference type="ARBA" id="ARBA00022842"/>
    </source>
</evidence>
<evidence type="ECO:0000256" key="6">
    <source>
        <dbReference type="ARBA" id="ARBA00022723"/>
    </source>
</evidence>
<dbReference type="Pfam" id="PF04998">
    <property type="entry name" value="RNA_pol_Rpb1_5"/>
    <property type="match status" value="1"/>
</dbReference>
<dbReference type="InterPro" id="IPR007081">
    <property type="entry name" value="RNA_pol_Rpb1_5"/>
</dbReference>